<accession>A0A699KQU7</accession>
<comment type="caution">
    <text evidence="2">The sequence shown here is derived from an EMBL/GenBank/DDBJ whole genome shotgun (WGS) entry which is preliminary data.</text>
</comment>
<reference evidence="2" key="1">
    <citation type="journal article" date="2019" name="Sci. Rep.">
        <title>Draft genome of Tanacetum cinerariifolium, the natural source of mosquito coil.</title>
        <authorList>
            <person name="Yamashiro T."/>
            <person name="Shiraishi A."/>
            <person name="Satake H."/>
            <person name="Nakayama K."/>
        </authorList>
    </citation>
    <scope>NUCLEOTIDE SEQUENCE</scope>
</reference>
<sequence length="247" mass="27283">EINDSVERAAFTATGLDAEQDRGIIKQSLDEEDASKHGRNIADINADAETTLVDEITEDQERYNDQKMFDTGVLDDEEVVVEKEVVVKEVDVAQDQVSAATSIAAKDLTVDDNTLPKALEALKTSKPNIRMIVVRDHEESSKSKTTTTPTSVADSTRPKANGIVIQEPSKGTTAIILIPTQLQVEQEEKERIAKEKALEANIAEWDNVQAMIDVDYELAARAGDSEIRAEESSKRAWEDLQQESTKK</sequence>
<dbReference type="AlphaFoldDB" id="A0A699KQU7"/>
<feature type="region of interest" description="Disordered" evidence="1">
    <location>
        <begin position="136"/>
        <end position="156"/>
    </location>
</feature>
<protein>
    <submittedName>
        <fullName evidence="2">Uncharacterized protein</fullName>
    </submittedName>
</protein>
<evidence type="ECO:0000256" key="1">
    <source>
        <dbReference type="SAM" id="MobiDB-lite"/>
    </source>
</evidence>
<feature type="non-terminal residue" evidence="2">
    <location>
        <position position="1"/>
    </location>
</feature>
<organism evidence="2">
    <name type="scientific">Tanacetum cinerariifolium</name>
    <name type="common">Dalmatian daisy</name>
    <name type="synonym">Chrysanthemum cinerariifolium</name>
    <dbReference type="NCBI Taxonomy" id="118510"/>
    <lineage>
        <taxon>Eukaryota</taxon>
        <taxon>Viridiplantae</taxon>
        <taxon>Streptophyta</taxon>
        <taxon>Embryophyta</taxon>
        <taxon>Tracheophyta</taxon>
        <taxon>Spermatophyta</taxon>
        <taxon>Magnoliopsida</taxon>
        <taxon>eudicotyledons</taxon>
        <taxon>Gunneridae</taxon>
        <taxon>Pentapetalae</taxon>
        <taxon>asterids</taxon>
        <taxon>campanulids</taxon>
        <taxon>Asterales</taxon>
        <taxon>Asteraceae</taxon>
        <taxon>Asteroideae</taxon>
        <taxon>Anthemideae</taxon>
        <taxon>Anthemidinae</taxon>
        <taxon>Tanacetum</taxon>
    </lineage>
</organism>
<feature type="region of interest" description="Disordered" evidence="1">
    <location>
        <begin position="224"/>
        <end position="247"/>
    </location>
</feature>
<name>A0A699KQU7_TANCI</name>
<dbReference type="EMBL" id="BKCJ010534762">
    <property type="protein sequence ID" value="GFB01929.1"/>
    <property type="molecule type" value="Genomic_DNA"/>
</dbReference>
<evidence type="ECO:0000313" key="2">
    <source>
        <dbReference type="EMBL" id="GFB01929.1"/>
    </source>
</evidence>
<proteinExistence type="predicted"/>
<gene>
    <name evidence="2" type="ORF">Tci_673900</name>
</gene>